<gene>
    <name evidence="2" type="ORF">DF182_04845</name>
</gene>
<name>A0A365Y110_9BACT</name>
<evidence type="ECO:0000313" key="3">
    <source>
        <dbReference type="Proteomes" id="UP000253410"/>
    </source>
</evidence>
<protein>
    <submittedName>
        <fullName evidence="2">Uncharacterized protein</fullName>
    </submittedName>
</protein>
<accession>A0A365Y110</accession>
<comment type="caution">
    <text evidence="2">The sequence shown here is derived from an EMBL/GenBank/DDBJ whole genome shotgun (WGS) entry which is preliminary data.</text>
</comment>
<organism evidence="2 3">
    <name type="scientific">Chitinophaga flava</name>
    <dbReference type="NCBI Taxonomy" id="2259036"/>
    <lineage>
        <taxon>Bacteria</taxon>
        <taxon>Pseudomonadati</taxon>
        <taxon>Bacteroidota</taxon>
        <taxon>Chitinophagia</taxon>
        <taxon>Chitinophagales</taxon>
        <taxon>Chitinophagaceae</taxon>
        <taxon>Chitinophaga</taxon>
    </lineage>
</organism>
<dbReference type="EMBL" id="QFFJ01000001">
    <property type="protein sequence ID" value="RBL91931.1"/>
    <property type="molecule type" value="Genomic_DNA"/>
</dbReference>
<dbReference type="RefSeq" id="WP_113614533.1">
    <property type="nucleotide sequence ID" value="NZ_QFFJ01000001.1"/>
</dbReference>
<dbReference type="Proteomes" id="UP000253410">
    <property type="component" value="Unassembled WGS sequence"/>
</dbReference>
<keyword evidence="1" id="KW-0732">Signal</keyword>
<proteinExistence type="predicted"/>
<dbReference type="AlphaFoldDB" id="A0A365Y110"/>
<feature type="chain" id="PRO_5016611999" evidence="1">
    <location>
        <begin position="23"/>
        <end position="103"/>
    </location>
</feature>
<evidence type="ECO:0000313" key="2">
    <source>
        <dbReference type="EMBL" id="RBL91931.1"/>
    </source>
</evidence>
<evidence type="ECO:0000256" key="1">
    <source>
        <dbReference type="SAM" id="SignalP"/>
    </source>
</evidence>
<sequence>MKNVFIGASALVLAIAANLSIAANGHKSATPAKKAKRFDCASCSGEGKKCIDNVCELGFKVYTASNVVGTNPIRYRCIYHYEWTDGSVSGNYSQTSNFACPLF</sequence>
<dbReference type="OrthoDB" id="680438at2"/>
<reference evidence="2 3" key="1">
    <citation type="submission" date="2018-05" db="EMBL/GenBank/DDBJ databases">
        <title>Chitinophaga sp. K3CV102501T nov., isolated from isolated from a monsoon evergreen broad-leaved forest soil.</title>
        <authorList>
            <person name="Lv Y."/>
        </authorList>
    </citation>
    <scope>NUCLEOTIDE SEQUENCE [LARGE SCALE GENOMIC DNA]</scope>
    <source>
        <strain evidence="2 3">GDMCC 1.1325</strain>
    </source>
</reference>
<feature type="signal peptide" evidence="1">
    <location>
        <begin position="1"/>
        <end position="22"/>
    </location>
</feature>
<keyword evidence="3" id="KW-1185">Reference proteome</keyword>